<dbReference type="PANTHER" id="PTHR10334">
    <property type="entry name" value="CYSTEINE-RICH SECRETORY PROTEIN-RELATED"/>
    <property type="match status" value="1"/>
</dbReference>
<dbReference type="EMBL" id="OC004881">
    <property type="protein sequence ID" value="CAD7264910.1"/>
    <property type="molecule type" value="Genomic_DNA"/>
</dbReference>
<feature type="region of interest" description="Disordered" evidence="1">
    <location>
        <begin position="48"/>
        <end position="73"/>
    </location>
</feature>
<accession>A0A7R9B297</accession>
<dbReference type="InterPro" id="IPR001283">
    <property type="entry name" value="CRISP-related"/>
</dbReference>
<name>A0A7R9B297_TIMSH</name>
<dbReference type="InterPro" id="IPR018244">
    <property type="entry name" value="Allrgn_V5/Tpx1_CS"/>
</dbReference>
<dbReference type="Pfam" id="PF00188">
    <property type="entry name" value="CAP"/>
    <property type="match status" value="1"/>
</dbReference>
<dbReference type="PROSITE" id="PS01009">
    <property type="entry name" value="CRISP_1"/>
    <property type="match status" value="1"/>
</dbReference>
<dbReference type="CDD" id="cd05380">
    <property type="entry name" value="CAP_euk"/>
    <property type="match status" value="1"/>
</dbReference>
<dbReference type="PRINTS" id="PR00838">
    <property type="entry name" value="V5ALLERGEN"/>
</dbReference>
<reference evidence="4" key="1">
    <citation type="submission" date="2020-11" db="EMBL/GenBank/DDBJ databases">
        <authorList>
            <person name="Tran Van P."/>
        </authorList>
    </citation>
    <scope>NUCLEOTIDE SEQUENCE</scope>
</reference>
<keyword evidence="2" id="KW-0732">Signal</keyword>
<feature type="signal peptide" evidence="2">
    <location>
        <begin position="1"/>
        <end position="17"/>
    </location>
</feature>
<protein>
    <recommendedName>
        <fullName evidence="3">SCP domain-containing protein</fullName>
    </recommendedName>
</protein>
<dbReference type="SMART" id="SM00198">
    <property type="entry name" value="SCP"/>
    <property type="match status" value="1"/>
</dbReference>
<proteinExistence type="predicted"/>
<dbReference type="PROSITE" id="PS01010">
    <property type="entry name" value="CRISP_2"/>
    <property type="match status" value="1"/>
</dbReference>
<dbReference type="Gene3D" id="3.40.33.10">
    <property type="entry name" value="CAP"/>
    <property type="match status" value="1"/>
</dbReference>
<dbReference type="PRINTS" id="PR00837">
    <property type="entry name" value="V5TPXLIKE"/>
</dbReference>
<dbReference type="GO" id="GO:0005576">
    <property type="term" value="C:extracellular region"/>
    <property type="evidence" value="ECO:0007669"/>
    <property type="project" value="UniProtKB-SubCell"/>
</dbReference>
<evidence type="ECO:0000256" key="1">
    <source>
        <dbReference type="SAM" id="MobiDB-lite"/>
    </source>
</evidence>
<feature type="domain" description="SCP" evidence="3">
    <location>
        <begin position="40"/>
        <end position="205"/>
    </location>
</feature>
<evidence type="ECO:0000313" key="4">
    <source>
        <dbReference type="EMBL" id="CAD7264910.1"/>
    </source>
</evidence>
<feature type="compositionally biased region" description="Basic and acidic residues" evidence="1">
    <location>
        <begin position="49"/>
        <end position="64"/>
    </location>
</feature>
<organism evidence="4">
    <name type="scientific">Timema shepardi</name>
    <name type="common">Walking stick</name>
    <dbReference type="NCBI Taxonomy" id="629360"/>
    <lineage>
        <taxon>Eukaryota</taxon>
        <taxon>Metazoa</taxon>
        <taxon>Ecdysozoa</taxon>
        <taxon>Arthropoda</taxon>
        <taxon>Hexapoda</taxon>
        <taxon>Insecta</taxon>
        <taxon>Pterygota</taxon>
        <taxon>Neoptera</taxon>
        <taxon>Polyneoptera</taxon>
        <taxon>Phasmatodea</taxon>
        <taxon>Timematodea</taxon>
        <taxon>Timematoidea</taxon>
        <taxon>Timematidae</taxon>
        <taxon>Timema</taxon>
    </lineage>
</organism>
<sequence>MLKIAVCLVAMLVYAHAQSDYCNGTSNACGTVITRGMTQAQKDALLTAHNRDRNTVATGQEKRGKPGPQPSATNMRVMKWDDEIASIAQRWAEQCRFGHDQCRNTLGKMTVGQNVHMLFGPGASADNFQFETSVDGFYNEVQNYSNADINPYRPSDQGANQTGHYTQLVWANSYLLGCGYIKYRVGSTTYNYVVCNYGPAGNYRGQPLYQTGSVASACAGSSRDNVYAGLCTS</sequence>
<evidence type="ECO:0000259" key="3">
    <source>
        <dbReference type="SMART" id="SM00198"/>
    </source>
</evidence>
<dbReference type="AlphaFoldDB" id="A0A7R9B297"/>
<gene>
    <name evidence="4" type="ORF">TSIB3V08_LOCUS8956</name>
</gene>
<dbReference type="SUPFAM" id="SSF55797">
    <property type="entry name" value="PR-1-like"/>
    <property type="match status" value="1"/>
</dbReference>
<dbReference type="InterPro" id="IPR014044">
    <property type="entry name" value="CAP_dom"/>
</dbReference>
<feature type="chain" id="PRO_5031287101" description="SCP domain-containing protein" evidence="2">
    <location>
        <begin position="18"/>
        <end position="233"/>
    </location>
</feature>
<dbReference type="InterPro" id="IPR035940">
    <property type="entry name" value="CAP_sf"/>
</dbReference>
<dbReference type="InterPro" id="IPR002413">
    <property type="entry name" value="V5_allergen-like"/>
</dbReference>
<evidence type="ECO:0000256" key="2">
    <source>
        <dbReference type="SAM" id="SignalP"/>
    </source>
</evidence>